<name>A0A7C9HMF2_9RHOB</name>
<dbReference type="Gene3D" id="2.60.40.2420">
    <property type="match status" value="1"/>
</dbReference>
<dbReference type="RefSeq" id="WP_273249826.1">
    <property type="nucleotide sequence ID" value="NZ_VENJ01000013.1"/>
</dbReference>
<dbReference type="Pfam" id="PF21112">
    <property type="entry name" value="CsgH"/>
    <property type="match status" value="1"/>
</dbReference>
<dbReference type="EMBL" id="VENJ01000013">
    <property type="protein sequence ID" value="MTJ05048.1"/>
    <property type="molecule type" value="Genomic_DNA"/>
</dbReference>
<evidence type="ECO:0000313" key="4">
    <source>
        <dbReference type="Proteomes" id="UP000483078"/>
    </source>
</evidence>
<reference evidence="3 4" key="1">
    <citation type="submission" date="2019-06" db="EMBL/GenBank/DDBJ databases">
        <title>Enrichment of Autotrophic Halophilic Microorganisms from Red Sea Brine Pool Using Microbial Electrosynthesis System.</title>
        <authorList>
            <person name="Alqahtani M.F."/>
            <person name="Bajracharya S."/>
            <person name="Katuri K.P."/>
            <person name="Ali M."/>
            <person name="Saikaly P.E."/>
        </authorList>
    </citation>
    <scope>NUCLEOTIDE SEQUENCE [LARGE SCALE GENOMIC DNA]</scope>
    <source>
        <strain evidence="3">MES6</strain>
    </source>
</reference>
<dbReference type="NCBIfam" id="NF041112">
    <property type="entry name" value="chap_CsgH_alph"/>
    <property type="match status" value="1"/>
</dbReference>
<dbReference type="InterPro" id="IPR047726">
    <property type="entry name" value="CsgH_dom"/>
</dbReference>
<protein>
    <recommendedName>
        <fullName evidence="2">CsgH-like domain-containing protein</fullName>
    </recommendedName>
</protein>
<gene>
    <name evidence="3" type="ORF">FH759_10200</name>
</gene>
<dbReference type="InterPro" id="IPR048632">
    <property type="entry name" value="CsgH-like"/>
</dbReference>
<feature type="chain" id="PRO_5028831601" description="CsgH-like domain-containing protein" evidence="1">
    <location>
        <begin position="25"/>
        <end position="137"/>
    </location>
</feature>
<dbReference type="Proteomes" id="UP000483078">
    <property type="component" value="Unassembled WGS sequence"/>
</dbReference>
<feature type="domain" description="CsgH-like" evidence="2">
    <location>
        <begin position="41"/>
        <end position="128"/>
    </location>
</feature>
<proteinExistence type="predicted"/>
<evidence type="ECO:0000313" key="3">
    <source>
        <dbReference type="EMBL" id="MTJ05048.1"/>
    </source>
</evidence>
<dbReference type="InterPro" id="IPR053722">
    <property type="entry name" value="Curli_assembly_CsgC/AgfC"/>
</dbReference>
<evidence type="ECO:0000256" key="1">
    <source>
        <dbReference type="SAM" id="SignalP"/>
    </source>
</evidence>
<comment type="caution">
    <text evidence="3">The sequence shown here is derived from an EMBL/GenBank/DDBJ whole genome shotgun (WGS) entry which is preliminary data.</text>
</comment>
<accession>A0A7C9HMF2</accession>
<evidence type="ECO:0000259" key="2">
    <source>
        <dbReference type="Pfam" id="PF21112"/>
    </source>
</evidence>
<dbReference type="AlphaFoldDB" id="A0A7C9HMF2"/>
<organism evidence="3 4">
    <name type="scientific">Sediminimonas qiaohouensis</name>
    <dbReference type="NCBI Taxonomy" id="552061"/>
    <lineage>
        <taxon>Bacteria</taxon>
        <taxon>Pseudomonadati</taxon>
        <taxon>Pseudomonadota</taxon>
        <taxon>Alphaproteobacteria</taxon>
        <taxon>Rhodobacterales</taxon>
        <taxon>Roseobacteraceae</taxon>
        <taxon>Sediminimonas</taxon>
    </lineage>
</organism>
<sequence length="137" mass="14083">MTPFTPHTAIAAACALGLSAAAFASASGGSGSGHTAENGPVRCEIAVSQSGSSLTYRARVHADHAVEGTYRMTINRVGTTGSAMIDQSGRFSAAPRRPAELGQATLGGNRAQYSAELSLDWQGQTLTCTDHRGTTDL</sequence>
<keyword evidence="1" id="KW-0732">Signal</keyword>
<feature type="signal peptide" evidence="1">
    <location>
        <begin position="1"/>
        <end position="24"/>
    </location>
</feature>